<dbReference type="EMBL" id="CVQH01002224">
    <property type="protein sequence ID" value="CRK09607.1"/>
    <property type="molecule type" value="Genomic_DNA"/>
</dbReference>
<feature type="compositionally biased region" description="Pro residues" evidence="1">
    <location>
        <begin position="48"/>
        <end position="59"/>
    </location>
</feature>
<name>A0A0G4KLE6_VERLO</name>
<feature type="region of interest" description="Disordered" evidence="1">
    <location>
        <begin position="1"/>
        <end position="139"/>
    </location>
</feature>
<feature type="compositionally biased region" description="Polar residues" evidence="1">
    <location>
        <begin position="105"/>
        <end position="120"/>
    </location>
</feature>
<feature type="compositionally biased region" description="Low complexity" evidence="1">
    <location>
        <begin position="60"/>
        <end position="81"/>
    </location>
</feature>
<organism evidence="2 3">
    <name type="scientific">Verticillium longisporum</name>
    <name type="common">Verticillium dahliae var. longisporum</name>
    <dbReference type="NCBI Taxonomy" id="100787"/>
    <lineage>
        <taxon>Eukaryota</taxon>
        <taxon>Fungi</taxon>
        <taxon>Dikarya</taxon>
        <taxon>Ascomycota</taxon>
        <taxon>Pezizomycotina</taxon>
        <taxon>Sordariomycetes</taxon>
        <taxon>Hypocreomycetidae</taxon>
        <taxon>Glomerellales</taxon>
        <taxon>Plectosphaerellaceae</taxon>
        <taxon>Verticillium</taxon>
    </lineage>
</organism>
<evidence type="ECO:0000313" key="3">
    <source>
        <dbReference type="Proteomes" id="UP000044602"/>
    </source>
</evidence>
<keyword evidence="3" id="KW-1185">Reference proteome</keyword>
<feature type="compositionally biased region" description="Basic and acidic residues" evidence="1">
    <location>
        <begin position="1"/>
        <end position="22"/>
    </location>
</feature>
<evidence type="ECO:0000256" key="1">
    <source>
        <dbReference type="SAM" id="MobiDB-lite"/>
    </source>
</evidence>
<proteinExistence type="predicted"/>
<dbReference type="Proteomes" id="UP000044602">
    <property type="component" value="Unassembled WGS sequence"/>
</dbReference>
<dbReference type="STRING" id="100787.A0A0G4KLE6"/>
<evidence type="ECO:0000313" key="2">
    <source>
        <dbReference type="EMBL" id="CRK09607.1"/>
    </source>
</evidence>
<reference evidence="2 3" key="1">
    <citation type="submission" date="2015-05" db="EMBL/GenBank/DDBJ databases">
        <authorList>
            <person name="Wang D.B."/>
            <person name="Wang M."/>
        </authorList>
    </citation>
    <scope>NUCLEOTIDE SEQUENCE [LARGE SCALE GENOMIC DNA]</scope>
    <source>
        <strain evidence="2">VL1</strain>
    </source>
</reference>
<sequence>MELKIKREAEEKAKREAEEAAQKARQGSTYAYSGVGEKTSLRDGAKAPAPPSSPSPTKPAPSTAPTNNAKRPPAPSASASARTHLRPDDDAYSYRPYDTPKSSRRTAPSSVGSESSWAHSATTARTTPPPSMRGPYTTKDPDKIVIKAVYLFMNQYAKTPASNLLSGIGTVTDGLILRITTEGLFIDDDVRGVPQREWDVKAWTLKLVEVWCPPHCLSGSSSSSGSGPSANQPTSFLHKMAQAQRATRNSAADRGANKPYLGDEAEGYLAEMLKSCKECCRLGLCESKLRNTNMPSSAGQTGEWKSKGLHVLRATVRDQEGKRYLFVVDEEEAWKLSVGLSRLRKGTQVRQLGVSGMTATDARTTLDLLGWV</sequence>
<accession>A0A0G4KLE6</accession>
<gene>
    <name evidence="2" type="ORF">BN1708_002216</name>
</gene>
<feature type="non-terminal residue" evidence="2">
    <location>
        <position position="372"/>
    </location>
</feature>
<dbReference type="AlphaFoldDB" id="A0A0G4KLE6"/>
<protein>
    <submittedName>
        <fullName evidence="2">Uncharacterized protein</fullName>
    </submittedName>
</protein>